<evidence type="ECO:0000313" key="2">
    <source>
        <dbReference type="Proteomes" id="UP000593560"/>
    </source>
</evidence>
<comment type="caution">
    <text evidence="1">The sequence shown here is derived from an EMBL/GenBank/DDBJ whole genome shotgun (WGS) entry which is preliminary data.</text>
</comment>
<evidence type="ECO:0008006" key="3">
    <source>
        <dbReference type="Google" id="ProtNLM"/>
    </source>
</evidence>
<dbReference type="EMBL" id="JABFAD010333198">
    <property type="protein sequence ID" value="MBA0820090.1"/>
    <property type="molecule type" value="Genomic_DNA"/>
</dbReference>
<protein>
    <recommendedName>
        <fullName evidence="3">RNase H type-1 domain-containing protein</fullName>
    </recommendedName>
</protein>
<proteinExistence type="predicted"/>
<dbReference type="AlphaFoldDB" id="A0A7J9IDB1"/>
<reference evidence="1 2" key="1">
    <citation type="journal article" date="2019" name="Genome Biol. Evol.">
        <title>Insights into the evolution of the New World diploid cottons (Gossypium, subgenus Houzingenia) based on genome sequencing.</title>
        <authorList>
            <person name="Grover C.E."/>
            <person name="Arick M.A. 2nd"/>
            <person name="Thrash A."/>
            <person name="Conover J.L."/>
            <person name="Sanders W.S."/>
            <person name="Peterson D.G."/>
            <person name="Frelichowski J.E."/>
            <person name="Scheffler J.A."/>
            <person name="Scheffler B.E."/>
            <person name="Wendel J.F."/>
        </authorList>
    </citation>
    <scope>NUCLEOTIDE SEQUENCE [LARGE SCALE GENOMIC DNA]</scope>
    <source>
        <strain evidence="1">0</strain>
        <tissue evidence="1">Leaf</tissue>
    </source>
</reference>
<sequence length="38" mass="4485">MRAEGMWTIKHIPRNQNLVADRLAKLSMNWKSSLQVFN</sequence>
<keyword evidence="2" id="KW-1185">Reference proteome</keyword>
<organism evidence="1 2">
    <name type="scientific">Gossypium harknessii</name>
    <dbReference type="NCBI Taxonomy" id="34285"/>
    <lineage>
        <taxon>Eukaryota</taxon>
        <taxon>Viridiplantae</taxon>
        <taxon>Streptophyta</taxon>
        <taxon>Embryophyta</taxon>
        <taxon>Tracheophyta</taxon>
        <taxon>Spermatophyta</taxon>
        <taxon>Magnoliopsida</taxon>
        <taxon>eudicotyledons</taxon>
        <taxon>Gunneridae</taxon>
        <taxon>Pentapetalae</taxon>
        <taxon>rosids</taxon>
        <taxon>malvids</taxon>
        <taxon>Malvales</taxon>
        <taxon>Malvaceae</taxon>
        <taxon>Malvoideae</taxon>
        <taxon>Gossypium</taxon>
    </lineage>
</organism>
<evidence type="ECO:0000313" key="1">
    <source>
        <dbReference type="EMBL" id="MBA0820090.1"/>
    </source>
</evidence>
<name>A0A7J9IDB1_9ROSI</name>
<dbReference type="OrthoDB" id="10323155at2759"/>
<gene>
    <name evidence="1" type="ORF">Gohar_027871</name>
</gene>
<dbReference type="Proteomes" id="UP000593560">
    <property type="component" value="Unassembled WGS sequence"/>
</dbReference>
<feature type="non-terminal residue" evidence="1">
    <location>
        <position position="38"/>
    </location>
</feature>
<accession>A0A7J9IDB1</accession>